<feature type="region of interest" description="Disordered" evidence="1">
    <location>
        <begin position="467"/>
        <end position="557"/>
    </location>
</feature>
<reference evidence="4 5" key="1">
    <citation type="journal article" date="2007" name="Science">
        <title>The Chlamydomonas genome reveals the evolution of key animal and plant functions.</title>
        <authorList>
            <person name="Merchant S.S."/>
            <person name="Prochnik S.E."/>
            <person name="Vallon O."/>
            <person name="Harris E.H."/>
            <person name="Karpowicz S.J."/>
            <person name="Witman G.B."/>
            <person name="Terry A."/>
            <person name="Salamov A."/>
            <person name="Fritz-Laylin L.K."/>
            <person name="Marechal-Drouard L."/>
            <person name="Marshall W.F."/>
            <person name="Qu L.H."/>
            <person name="Nelson D.R."/>
            <person name="Sanderfoot A.A."/>
            <person name="Spalding M.H."/>
            <person name="Kapitonov V.V."/>
            <person name="Ren Q."/>
            <person name="Ferris P."/>
            <person name="Lindquist E."/>
            <person name="Shapiro H."/>
            <person name="Lucas S.M."/>
            <person name="Grimwood J."/>
            <person name="Schmutz J."/>
            <person name="Cardol P."/>
            <person name="Cerutti H."/>
            <person name="Chanfreau G."/>
            <person name="Chen C.L."/>
            <person name="Cognat V."/>
            <person name="Croft M.T."/>
            <person name="Dent R."/>
            <person name="Dutcher S."/>
            <person name="Fernandez E."/>
            <person name="Fukuzawa H."/>
            <person name="Gonzalez-Ballester D."/>
            <person name="Gonzalez-Halphen D."/>
            <person name="Hallmann A."/>
            <person name="Hanikenne M."/>
            <person name="Hippler M."/>
            <person name="Inwood W."/>
            <person name="Jabbari K."/>
            <person name="Kalanon M."/>
            <person name="Kuras R."/>
            <person name="Lefebvre P.A."/>
            <person name="Lemaire S.D."/>
            <person name="Lobanov A.V."/>
            <person name="Lohr M."/>
            <person name="Manuell A."/>
            <person name="Meier I."/>
            <person name="Mets L."/>
            <person name="Mittag M."/>
            <person name="Mittelmeier T."/>
            <person name="Moroney J.V."/>
            <person name="Moseley J."/>
            <person name="Napoli C."/>
            <person name="Nedelcu A.M."/>
            <person name="Niyogi K."/>
            <person name="Novoselov S.V."/>
            <person name="Paulsen I.T."/>
            <person name="Pazour G."/>
            <person name="Purton S."/>
            <person name="Ral J.P."/>
            <person name="Riano-Pachon D.M."/>
            <person name="Riekhof W."/>
            <person name="Rymarquis L."/>
            <person name="Schroda M."/>
            <person name="Stern D."/>
            <person name="Umen J."/>
            <person name="Willows R."/>
            <person name="Wilson N."/>
            <person name="Zimmer S.L."/>
            <person name="Allmer J."/>
            <person name="Balk J."/>
            <person name="Bisova K."/>
            <person name="Chen C.J."/>
            <person name="Elias M."/>
            <person name="Gendler K."/>
            <person name="Hauser C."/>
            <person name="Lamb M.R."/>
            <person name="Ledford H."/>
            <person name="Long J.C."/>
            <person name="Minagawa J."/>
            <person name="Page M.D."/>
            <person name="Pan J."/>
            <person name="Pootakham W."/>
            <person name="Roje S."/>
            <person name="Rose A."/>
            <person name="Stahlberg E."/>
            <person name="Terauchi A.M."/>
            <person name="Yang P."/>
            <person name="Ball S."/>
            <person name="Bowler C."/>
            <person name="Dieckmann C.L."/>
            <person name="Gladyshev V.N."/>
            <person name="Green P."/>
            <person name="Jorgensen R."/>
            <person name="Mayfield S."/>
            <person name="Mueller-Roeber B."/>
            <person name="Rajamani S."/>
            <person name="Sayre R.T."/>
            <person name="Brokstein P."/>
            <person name="Dubchak I."/>
            <person name="Goodstein D."/>
            <person name="Hornick L."/>
            <person name="Huang Y.W."/>
            <person name="Jhaveri J."/>
            <person name="Luo Y."/>
            <person name="Martinez D."/>
            <person name="Ngau W.C."/>
            <person name="Otillar B."/>
            <person name="Poliakov A."/>
            <person name="Porter A."/>
            <person name="Szajkowski L."/>
            <person name="Werner G."/>
            <person name="Zhou K."/>
            <person name="Grigoriev I.V."/>
            <person name="Rokhsar D.S."/>
            <person name="Grossman A.R."/>
        </authorList>
    </citation>
    <scope>NUCLEOTIDE SEQUENCE [LARGE SCALE GENOMIC DNA]</scope>
    <source>
        <strain evidence="5">CC-503</strain>
    </source>
</reference>
<keyword evidence="5" id="KW-1185">Reference proteome</keyword>
<dbReference type="RefSeq" id="XP_042928454.1">
    <property type="nucleotide sequence ID" value="XM_043058540.1"/>
</dbReference>
<feature type="compositionally biased region" description="Basic residues" evidence="1">
    <location>
        <begin position="545"/>
        <end position="557"/>
    </location>
</feature>
<dbReference type="OMA" id="ANRINVH"/>
<feature type="signal peptide" evidence="2">
    <location>
        <begin position="1"/>
        <end position="19"/>
    </location>
</feature>
<protein>
    <recommendedName>
        <fullName evidence="3">Peptidase M11 gametolysin domain-containing protein</fullName>
    </recommendedName>
</protein>
<dbReference type="PaxDb" id="3055-EDP09731"/>
<feature type="chain" id="PRO_5014373400" description="Peptidase M11 gametolysin domain-containing protein" evidence="2">
    <location>
        <begin position="20"/>
        <end position="557"/>
    </location>
</feature>
<evidence type="ECO:0000313" key="4">
    <source>
        <dbReference type="EMBL" id="PNW88340.1"/>
    </source>
</evidence>
<dbReference type="Proteomes" id="UP000006906">
    <property type="component" value="Chromosome 1"/>
</dbReference>
<feature type="compositionally biased region" description="Pro residues" evidence="1">
    <location>
        <begin position="470"/>
        <end position="535"/>
    </location>
</feature>
<accession>A0A2K3E6D6</accession>
<dbReference type="Pfam" id="PF05548">
    <property type="entry name" value="Peptidase_M11"/>
    <property type="match status" value="1"/>
</dbReference>
<dbReference type="STRING" id="3055.A0A2K3E6D6"/>
<evidence type="ECO:0000313" key="5">
    <source>
        <dbReference type="Proteomes" id="UP000006906"/>
    </source>
</evidence>
<dbReference type="EMBL" id="CM008962">
    <property type="protein sequence ID" value="PNW88340.1"/>
    <property type="molecule type" value="Genomic_DNA"/>
</dbReference>
<evidence type="ECO:0000259" key="3">
    <source>
        <dbReference type="Pfam" id="PF05548"/>
    </source>
</evidence>
<dbReference type="PANTHER" id="PTHR48148">
    <property type="entry name" value="KERATINOCYTE PROLINE-RICH PROTEIN"/>
    <property type="match status" value="1"/>
</dbReference>
<keyword evidence="2" id="KW-0732">Signal</keyword>
<gene>
    <name evidence="4" type="ORF">CHLRE_01g025200v5</name>
</gene>
<dbReference type="KEGG" id="cre:CHLRE_01g025200v5"/>
<dbReference type="OrthoDB" id="540537at2759"/>
<sequence>MRLVLLAVVLLVGSGVAAAQQASPAADAPGILRKTLRGTLAQVTLDDDGGEQWAIVSESDGTIQPFARGVRPPKKDKNGNDITAGAVVGLSCPTDSTGSCTYVSSSDTTLLAGGATPGAATSKVVQRNLIINIDYASCNYSASHNESSLRTLYLGAAGDGTGGHALKFEQCSYGGLTMNATAFTVVTVQPNCTAAILVNCSYSGISNGADAAAKAILGTTAFSSFTHYTYILPPGFESICGWSGLALLPGKQTWLQTSSYGVSRWATAMQEGIHNYGLWHSWLGTAEYNDYSTSMGRGNSCPNAPELSYMKWATPVTGGSALNASLLPVGQAVTFNLPATYLTGTGNFLRVVPDWIPNYLYNVYIAVRANKIGDSALGNGYANRINVHYLNASLDNQRWNGNYTYQYKDRKITVLNTTQVNVTTDLPDYNLVVYGGSWVGTDIMRMYICRYSLSRAECPASAAVLQATASPPPSPSLPPSPSPPSPSPPSPSPPPPKPPSPSPPSPSPPSPSPPPPKPPSPSPPSPPPPPPPSPPKVTGGGNNKNKGRRMLRRAGQQ</sequence>
<dbReference type="ExpressionAtlas" id="A0A2K3E6D6">
    <property type="expression patterns" value="baseline and differential"/>
</dbReference>
<dbReference type="InParanoid" id="A0A2K3E6D6"/>
<dbReference type="PANTHER" id="PTHR48148:SF2">
    <property type="entry name" value="PA14 DOMAIN-CONTAINING PROTEIN"/>
    <property type="match status" value="1"/>
</dbReference>
<evidence type="ECO:0000256" key="2">
    <source>
        <dbReference type="SAM" id="SignalP"/>
    </source>
</evidence>
<dbReference type="AlphaFoldDB" id="A0A2K3E6D6"/>
<dbReference type="GeneID" id="5715277"/>
<evidence type="ECO:0000256" key="1">
    <source>
        <dbReference type="SAM" id="MobiDB-lite"/>
    </source>
</evidence>
<feature type="domain" description="Peptidase M11 gametolysin" evidence="3">
    <location>
        <begin position="129"/>
        <end position="424"/>
    </location>
</feature>
<dbReference type="InterPro" id="IPR008752">
    <property type="entry name" value="Peptidase_M11"/>
</dbReference>
<dbReference type="PRINTS" id="PR01217">
    <property type="entry name" value="PRICHEXTENSN"/>
</dbReference>
<proteinExistence type="predicted"/>
<organism evidence="4 5">
    <name type="scientific">Chlamydomonas reinhardtii</name>
    <name type="common">Chlamydomonas smithii</name>
    <dbReference type="NCBI Taxonomy" id="3055"/>
    <lineage>
        <taxon>Eukaryota</taxon>
        <taxon>Viridiplantae</taxon>
        <taxon>Chlorophyta</taxon>
        <taxon>core chlorophytes</taxon>
        <taxon>Chlorophyceae</taxon>
        <taxon>CS clade</taxon>
        <taxon>Chlamydomonadales</taxon>
        <taxon>Chlamydomonadaceae</taxon>
        <taxon>Chlamydomonas</taxon>
    </lineage>
</organism>
<name>A0A2K3E6D6_CHLRE</name>
<dbReference type="Gramene" id="PNW88340">
    <property type="protein sequence ID" value="PNW88340"/>
    <property type="gene ID" value="CHLRE_01g025200v5"/>
</dbReference>